<evidence type="ECO:0000313" key="3">
    <source>
        <dbReference type="Proteomes" id="UP001285441"/>
    </source>
</evidence>
<gene>
    <name evidence="2" type="ORF">B0H63DRAFT_533027</name>
</gene>
<reference evidence="2" key="2">
    <citation type="submission" date="2023-06" db="EMBL/GenBank/DDBJ databases">
        <authorList>
            <consortium name="Lawrence Berkeley National Laboratory"/>
            <person name="Haridas S."/>
            <person name="Hensen N."/>
            <person name="Bonometti L."/>
            <person name="Westerberg I."/>
            <person name="Brannstrom I.O."/>
            <person name="Guillou S."/>
            <person name="Cros-Aarteil S."/>
            <person name="Calhoun S."/>
            <person name="Kuo A."/>
            <person name="Mondo S."/>
            <person name="Pangilinan J."/>
            <person name="Riley R."/>
            <person name="LaButti K."/>
            <person name="Andreopoulos B."/>
            <person name="Lipzen A."/>
            <person name="Chen C."/>
            <person name="Yanf M."/>
            <person name="Daum C."/>
            <person name="Ng V."/>
            <person name="Clum A."/>
            <person name="Steindorff A."/>
            <person name="Ohm R."/>
            <person name="Martin F."/>
            <person name="Silar P."/>
            <person name="Natvig D."/>
            <person name="Lalanne C."/>
            <person name="Gautier V."/>
            <person name="Ament-velasquez S.L."/>
            <person name="Kruys A."/>
            <person name="Hutchinson M.I."/>
            <person name="Powell A.J."/>
            <person name="Barry K."/>
            <person name="Miller A.N."/>
            <person name="Grigoriev I.V."/>
            <person name="Debuchy R."/>
            <person name="Gladieux P."/>
            <person name="Thoren M.H."/>
            <person name="Johannesson H."/>
        </authorList>
    </citation>
    <scope>NUCLEOTIDE SEQUENCE</scope>
    <source>
        <strain evidence="2">CBS 232.78</strain>
    </source>
</reference>
<comment type="caution">
    <text evidence="2">The sequence shown here is derived from an EMBL/GenBank/DDBJ whole genome shotgun (WGS) entry which is preliminary data.</text>
</comment>
<proteinExistence type="predicted"/>
<evidence type="ECO:0000313" key="2">
    <source>
        <dbReference type="EMBL" id="KAK3394742.1"/>
    </source>
</evidence>
<protein>
    <submittedName>
        <fullName evidence="2">Uncharacterized protein</fullName>
    </submittedName>
</protein>
<reference evidence="2" key="1">
    <citation type="journal article" date="2023" name="Mol. Phylogenet. Evol.">
        <title>Genome-scale phylogeny and comparative genomics of the fungal order Sordariales.</title>
        <authorList>
            <person name="Hensen N."/>
            <person name="Bonometti L."/>
            <person name="Westerberg I."/>
            <person name="Brannstrom I.O."/>
            <person name="Guillou S."/>
            <person name="Cros-Aarteil S."/>
            <person name="Calhoun S."/>
            <person name="Haridas S."/>
            <person name="Kuo A."/>
            <person name="Mondo S."/>
            <person name="Pangilinan J."/>
            <person name="Riley R."/>
            <person name="LaButti K."/>
            <person name="Andreopoulos B."/>
            <person name="Lipzen A."/>
            <person name="Chen C."/>
            <person name="Yan M."/>
            <person name="Daum C."/>
            <person name="Ng V."/>
            <person name="Clum A."/>
            <person name="Steindorff A."/>
            <person name="Ohm R.A."/>
            <person name="Martin F."/>
            <person name="Silar P."/>
            <person name="Natvig D.O."/>
            <person name="Lalanne C."/>
            <person name="Gautier V."/>
            <person name="Ament-Velasquez S.L."/>
            <person name="Kruys A."/>
            <person name="Hutchinson M.I."/>
            <person name="Powell A.J."/>
            <person name="Barry K."/>
            <person name="Miller A.N."/>
            <person name="Grigoriev I.V."/>
            <person name="Debuchy R."/>
            <person name="Gladieux P."/>
            <person name="Hiltunen Thoren M."/>
            <person name="Johannesson H."/>
        </authorList>
    </citation>
    <scope>NUCLEOTIDE SEQUENCE</scope>
    <source>
        <strain evidence="2">CBS 232.78</strain>
    </source>
</reference>
<sequence length="274" mass="28363">MPFPGAAFEELKSHHEKIVERAAQTLEDAEKRSPELETSTQAKAVLADSQTVIDSMVSPAEKGFNERHKCVEYLAVATAEKALVAAQSNTVEIELARQACELAEQVSSSFANVFAAAELINITKIEFSGSTSSLVADGPPLIVNNAAGKFFEEIGAKTVELVEDVAEAVVELAEDIGEGVEKAAEANDDAASDVASALDDAASEIGHAADNAVEAIDDAMSDVGSAFDDAGGAVRHAADDVASATGDAVSDVGHAVDDVASDIGNAFKAMRSRI</sequence>
<keyword evidence="1" id="KW-0175">Coiled coil</keyword>
<feature type="coiled-coil region" evidence="1">
    <location>
        <begin position="12"/>
        <end position="39"/>
    </location>
</feature>
<dbReference type="AlphaFoldDB" id="A0AAE0P7K6"/>
<dbReference type="Proteomes" id="UP001285441">
    <property type="component" value="Unassembled WGS sequence"/>
</dbReference>
<dbReference type="EMBL" id="JAULSW010000001">
    <property type="protein sequence ID" value="KAK3394742.1"/>
    <property type="molecule type" value="Genomic_DNA"/>
</dbReference>
<accession>A0AAE0P7K6</accession>
<name>A0AAE0P7K6_9PEZI</name>
<keyword evidence="3" id="KW-1185">Reference proteome</keyword>
<dbReference type="Gene3D" id="1.20.120.20">
    <property type="entry name" value="Apolipoprotein"/>
    <property type="match status" value="1"/>
</dbReference>
<evidence type="ECO:0000256" key="1">
    <source>
        <dbReference type="SAM" id="Coils"/>
    </source>
</evidence>
<organism evidence="2 3">
    <name type="scientific">Podospora didyma</name>
    <dbReference type="NCBI Taxonomy" id="330526"/>
    <lineage>
        <taxon>Eukaryota</taxon>
        <taxon>Fungi</taxon>
        <taxon>Dikarya</taxon>
        <taxon>Ascomycota</taxon>
        <taxon>Pezizomycotina</taxon>
        <taxon>Sordariomycetes</taxon>
        <taxon>Sordariomycetidae</taxon>
        <taxon>Sordariales</taxon>
        <taxon>Podosporaceae</taxon>
        <taxon>Podospora</taxon>
    </lineage>
</organism>